<feature type="domain" description="5-hmdU DNA kinase helical" evidence="1">
    <location>
        <begin position="1"/>
        <end position="183"/>
    </location>
</feature>
<organism evidence="2 3">
    <name type="scientific">Zostera marina</name>
    <name type="common">Eelgrass</name>
    <dbReference type="NCBI Taxonomy" id="29655"/>
    <lineage>
        <taxon>Eukaryota</taxon>
        <taxon>Viridiplantae</taxon>
        <taxon>Streptophyta</taxon>
        <taxon>Embryophyta</taxon>
        <taxon>Tracheophyta</taxon>
        <taxon>Spermatophyta</taxon>
        <taxon>Magnoliopsida</taxon>
        <taxon>Liliopsida</taxon>
        <taxon>Zosteraceae</taxon>
        <taxon>Zostera</taxon>
    </lineage>
</organism>
<dbReference type="Proteomes" id="UP000036987">
    <property type="component" value="Unassembled WGS sequence"/>
</dbReference>
<protein>
    <recommendedName>
        <fullName evidence="1">5-hmdU DNA kinase helical domain-containing protein</fullName>
    </recommendedName>
</protein>
<dbReference type="OrthoDB" id="433924at2759"/>
<dbReference type="Pfam" id="PF18723">
    <property type="entry name" value="HMUDK_hel"/>
    <property type="match status" value="1"/>
</dbReference>
<dbReference type="AlphaFoldDB" id="A0A0K9NME9"/>
<sequence length="211" mass="24669">MRERERVRLHKEAGLPRPWTDDPILQEFKFTNVRRHYDWTTTKLRETFYHEHRDDDRRAILMNCALARYFGTFEFMEAVGWQEYDSFDFEEIIDTAARRLASGQRVFTGAYVITNQGISAPKQEVVVDYFLRDLHKATPELLKIVQMTRSWQKVAEAMSKIGGFGGTGFMSKEILLDTMMTDFWDGPSTELNRYELVFPADYSSWTPIGPG</sequence>
<dbReference type="InterPro" id="IPR040684">
    <property type="entry name" value="HMUDK_hel"/>
</dbReference>
<feature type="non-terminal residue" evidence="2">
    <location>
        <position position="211"/>
    </location>
</feature>
<gene>
    <name evidence="2" type="ORF">ZOSMA_8216G00010</name>
</gene>
<accession>A0A0K9NME9</accession>
<name>A0A0K9NME9_ZOSMR</name>
<dbReference type="EMBL" id="LFYR01002018">
    <property type="protein sequence ID" value="KMZ57783.1"/>
    <property type="molecule type" value="Genomic_DNA"/>
</dbReference>
<evidence type="ECO:0000313" key="3">
    <source>
        <dbReference type="Proteomes" id="UP000036987"/>
    </source>
</evidence>
<keyword evidence="3" id="KW-1185">Reference proteome</keyword>
<proteinExistence type="predicted"/>
<reference evidence="3" key="1">
    <citation type="journal article" date="2016" name="Nature">
        <title>The genome of the seagrass Zostera marina reveals angiosperm adaptation to the sea.</title>
        <authorList>
            <person name="Olsen J.L."/>
            <person name="Rouze P."/>
            <person name="Verhelst B."/>
            <person name="Lin Y.-C."/>
            <person name="Bayer T."/>
            <person name="Collen J."/>
            <person name="Dattolo E."/>
            <person name="De Paoli E."/>
            <person name="Dittami S."/>
            <person name="Maumus F."/>
            <person name="Michel G."/>
            <person name="Kersting A."/>
            <person name="Lauritano C."/>
            <person name="Lohaus R."/>
            <person name="Toepel M."/>
            <person name="Tonon T."/>
            <person name="Vanneste K."/>
            <person name="Amirebrahimi M."/>
            <person name="Brakel J."/>
            <person name="Bostroem C."/>
            <person name="Chovatia M."/>
            <person name="Grimwood J."/>
            <person name="Jenkins J.W."/>
            <person name="Jueterbock A."/>
            <person name="Mraz A."/>
            <person name="Stam W.T."/>
            <person name="Tice H."/>
            <person name="Bornberg-Bauer E."/>
            <person name="Green P.J."/>
            <person name="Pearson G.A."/>
            <person name="Procaccini G."/>
            <person name="Duarte C.M."/>
            <person name="Schmutz J."/>
            <person name="Reusch T.B.H."/>
            <person name="Van de Peer Y."/>
        </authorList>
    </citation>
    <scope>NUCLEOTIDE SEQUENCE [LARGE SCALE GENOMIC DNA]</scope>
    <source>
        <strain evidence="3">cv. Finnish</strain>
    </source>
</reference>
<evidence type="ECO:0000313" key="2">
    <source>
        <dbReference type="EMBL" id="KMZ57783.1"/>
    </source>
</evidence>
<evidence type="ECO:0000259" key="1">
    <source>
        <dbReference type="Pfam" id="PF18723"/>
    </source>
</evidence>
<comment type="caution">
    <text evidence="2">The sequence shown here is derived from an EMBL/GenBank/DDBJ whole genome shotgun (WGS) entry which is preliminary data.</text>
</comment>